<name>A0ABU3N7F9_9SPHN</name>
<dbReference type="InterPro" id="IPR036388">
    <property type="entry name" value="WH-like_DNA-bd_sf"/>
</dbReference>
<dbReference type="PANTHER" id="PTHR43194:SF2">
    <property type="entry name" value="PEROXISOMAL MEMBRANE PROTEIN LPX1"/>
    <property type="match status" value="1"/>
</dbReference>
<dbReference type="SMART" id="SM00421">
    <property type="entry name" value="HTH_LUXR"/>
    <property type="match status" value="2"/>
</dbReference>
<dbReference type="InterPro" id="IPR000073">
    <property type="entry name" value="AB_hydrolase_1"/>
</dbReference>
<dbReference type="InterPro" id="IPR000792">
    <property type="entry name" value="Tscrpt_reg_LuxR_C"/>
</dbReference>
<sequence>MPADISSETGEGFPAAGFHSAMRRWLDNPETMIETARTAADSIEQDLERDFGSEAMRIYPLLSPDSLAAALVDVSGNVVAASPVFAAEKAERYIDAAVVSQVLRTGQTCVAPVAIESGDGGVDPVIFAYGAAVQAASWILPPEIRDRAERASGHVVVLATITSLRATPLKAACETFGLTGLQARVAMATIRCGTIKQAAAQLTISYDTARETLSEAMRRVGVDRLPALVANLASLAFGVLPEGGAPDLLEDIWGLSPRQAALAALIAEGLSRDAAAQRLGVSRATAKKELDRIYDCLGVSSAAALARAVIEAQALSCTTAATHGQVALEHDHAEPLRMMPRPDGTRIAWSDYGPATGKPVLVVHSSMTSRPVSRALVAALQAAGGRPIAIDRPGFGMSDPFPGMEPGRHDPFAVAARDVLSLCRKLKIASLDVVARGGAQHVLALADAAPELIDRVVLVNPDPHTEEHGRRWGPLGAVKEAYFRNPRLVAMMVRLISTHLTPERVARMMERSFAGSPPDLEAIHNPQVRADYYRAVRMFATGRVAGYVNEQIAMATATRPAPRPGHSRWTVLIGEHDTLHDPADVHAYWQEILPGAEFVEVKGAGRLLAMTQADLVARTLAGIPAR</sequence>
<dbReference type="Gene3D" id="3.40.50.1820">
    <property type="entry name" value="alpha/beta hydrolase"/>
    <property type="match status" value="1"/>
</dbReference>
<dbReference type="Gene3D" id="1.10.10.10">
    <property type="entry name" value="Winged helix-like DNA-binding domain superfamily/Winged helix DNA-binding domain"/>
    <property type="match status" value="1"/>
</dbReference>
<keyword evidence="2" id="KW-0378">Hydrolase</keyword>
<feature type="domain" description="HTH luxR-type" evidence="1">
    <location>
        <begin position="252"/>
        <end position="309"/>
    </location>
</feature>
<dbReference type="GO" id="GO:0016787">
    <property type="term" value="F:hydrolase activity"/>
    <property type="evidence" value="ECO:0007669"/>
    <property type="project" value="UniProtKB-KW"/>
</dbReference>
<dbReference type="InterPro" id="IPR016032">
    <property type="entry name" value="Sig_transdc_resp-reg_C-effctor"/>
</dbReference>
<dbReference type="SUPFAM" id="SSF53474">
    <property type="entry name" value="alpha/beta-Hydrolases"/>
    <property type="match status" value="1"/>
</dbReference>
<gene>
    <name evidence="2" type="ORF">MZO42_16165</name>
</gene>
<dbReference type="InterPro" id="IPR029058">
    <property type="entry name" value="AB_hydrolase_fold"/>
</dbReference>
<evidence type="ECO:0000313" key="2">
    <source>
        <dbReference type="EMBL" id="MDT8760236.1"/>
    </source>
</evidence>
<accession>A0ABU3N7F9</accession>
<proteinExistence type="predicted"/>
<dbReference type="PANTHER" id="PTHR43194">
    <property type="entry name" value="HYDROLASE ALPHA/BETA FOLD FAMILY"/>
    <property type="match status" value="1"/>
</dbReference>
<organism evidence="2">
    <name type="scientific">Sphingomonas psychrotolerans</name>
    <dbReference type="NCBI Taxonomy" id="1327635"/>
    <lineage>
        <taxon>Bacteria</taxon>
        <taxon>Pseudomonadati</taxon>
        <taxon>Pseudomonadota</taxon>
        <taxon>Alphaproteobacteria</taxon>
        <taxon>Sphingomonadales</taxon>
        <taxon>Sphingomonadaceae</taxon>
        <taxon>Sphingomonas</taxon>
    </lineage>
</organism>
<feature type="domain" description="HTH luxR-type" evidence="1">
    <location>
        <begin position="175"/>
        <end position="232"/>
    </location>
</feature>
<evidence type="ECO:0000259" key="1">
    <source>
        <dbReference type="SMART" id="SM00421"/>
    </source>
</evidence>
<dbReference type="InterPro" id="IPR050228">
    <property type="entry name" value="Carboxylesterase_BioH"/>
</dbReference>
<reference evidence="2" key="1">
    <citation type="submission" date="2022-04" db="EMBL/GenBank/DDBJ databases">
        <title>Tomato heritable bacteria conferring resistance against bacterial wilt.</title>
        <authorList>
            <person name="Yin J."/>
        </authorList>
    </citation>
    <scope>NUCLEOTIDE SEQUENCE</scope>
    <source>
        <strain evidence="2">Cra20</strain>
    </source>
</reference>
<dbReference type="Pfam" id="PF00561">
    <property type="entry name" value="Abhydrolase_1"/>
    <property type="match status" value="1"/>
</dbReference>
<dbReference type="EMBL" id="JALMLT010000004">
    <property type="protein sequence ID" value="MDT8760236.1"/>
    <property type="molecule type" value="Genomic_DNA"/>
</dbReference>
<comment type="caution">
    <text evidence="2">The sequence shown here is derived from an EMBL/GenBank/DDBJ whole genome shotgun (WGS) entry which is preliminary data.</text>
</comment>
<protein>
    <submittedName>
        <fullName evidence="2">Alpha/beta fold hydrolase</fullName>
    </submittedName>
</protein>
<dbReference type="SUPFAM" id="SSF46894">
    <property type="entry name" value="C-terminal effector domain of the bipartite response regulators"/>
    <property type="match status" value="2"/>
</dbReference>